<dbReference type="Proteomes" id="UP000264702">
    <property type="component" value="Unassembled WGS sequence"/>
</dbReference>
<dbReference type="InterPro" id="IPR058647">
    <property type="entry name" value="BSH_CzcB-like"/>
</dbReference>
<dbReference type="InterPro" id="IPR051909">
    <property type="entry name" value="MFP_Cation_Efflux"/>
</dbReference>
<evidence type="ECO:0000259" key="3">
    <source>
        <dbReference type="Pfam" id="PF25954"/>
    </source>
</evidence>
<dbReference type="PROSITE" id="PS51257">
    <property type="entry name" value="PROKAR_LIPOPROTEIN"/>
    <property type="match status" value="1"/>
</dbReference>
<evidence type="ECO:0000259" key="4">
    <source>
        <dbReference type="Pfam" id="PF25973"/>
    </source>
</evidence>
<dbReference type="NCBIfam" id="TIGR01730">
    <property type="entry name" value="RND_mfp"/>
    <property type="match status" value="1"/>
</dbReference>
<dbReference type="GO" id="GO:0015679">
    <property type="term" value="P:plasma membrane copper ion transport"/>
    <property type="evidence" value="ECO:0007669"/>
    <property type="project" value="TreeGrafter"/>
</dbReference>
<dbReference type="Gene3D" id="2.40.30.170">
    <property type="match status" value="1"/>
</dbReference>
<dbReference type="AlphaFoldDB" id="A0A372ILY3"/>
<dbReference type="Pfam" id="PF25954">
    <property type="entry name" value="Beta-barrel_RND_2"/>
    <property type="match status" value="1"/>
</dbReference>
<evidence type="ECO:0000256" key="1">
    <source>
        <dbReference type="ARBA" id="ARBA00009477"/>
    </source>
</evidence>
<name>A0A372ILY3_9BACT</name>
<dbReference type="OrthoDB" id="9806939at2"/>
<keyword evidence="2" id="KW-0813">Transport</keyword>
<protein>
    <submittedName>
        <fullName evidence="5">Efflux RND transporter periplasmic adaptor subunit</fullName>
    </submittedName>
</protein>
<dbReference type="GO" id="GO:0016020">
    <property type="term" value="C:membrane"/>
    <property type="evidence" value="ECO:0007669"/>
    <property type="project" value="InterPro"/>
</dbReference>
<comment type="similarity">
    <text evidence="1">Belongs to the membrane fusion protein (MFP) (TC 8.A.1) family.</text>
</comment>
<organism evidence="5 6">
    <name type="scientific">Paracidobacterium acidisoli</name>
    <dbReference type="NCBI Taxonomy" id="2303751"/>
    <lineage>
        <taxon>Bacteria</taxon>
        <taxon>Pseudomonadati</taxon>
        <taxon>Acidobacteriota</taxon>
        <taxon>Terriglobia</taxon>
        <taxon>Terriglobales</taxon>
        <taxon>Acidobacteriaceae</taxon>
        <taxon>Paracidobacterium</taxon>
    </lineage>
</organism>
<evidence type="ECO:0000256" key="2">
    <source>
        <dbReference type="ARBA" id="ARBA00022448"/>
    </source>
</evidence>
<feature type="domain" description="CusB-like beta-barrel" evidence="3">
    <location>
        <begin position="230"/>
        <end position="306"/>
    </location>
</feature>
<gene>
    <name evidence="5" type="ORF">D0Y96_14750</name>
</gene>
<dbReference type="Gene3D" id="2.40.420.20">
    <property type="match status" value="1"/>
</dbReference>
<dbReference type="InterPro" id="IPR006143">
    <property type="entry name" value="RND_pump_MFP"/>
</dbReference>
<dbReference type="FunFam" id="2.40.30.170:FF:000010">
    <property type="entry name" value="Efflux RND transporter periplasmic adaptor subunit"/>
    <property type="match status" value="1"/>
</dbReference>
<dbReference type="GO" id="GO:0030313">
    <property type="term" value="C:cell envelope"/>
    <property type="evidence" value="ECO:0007669"/>
    <property type="project" value="TreeGrafter"/>
</dbReference>
<dbReference type="SUPFAM" id="SSF111369">
    <property type="entry name" value="HlyD-like secretion proteins"/>
    <property type="match status" value="1"/>
</dbReference>
<keyword evidence="6" id="KW-1185">Reference proteome</keyword>
<dbReference type="Pfam" id="PF25973">
    <property type="entry name" value="BSH_CzcB"/>
    <property type="match status" value="1"/>
</dbReference>
<dbReference type="PANTHER" id="PTHR30097:SF4">
    <property type="entry name" value="SLR6042 PROTEIN"/>
    <property type="match status" value="1"/>
</dbReference>
<evidence type="ECO:0000313" key="5">
    <source>
        <dbReference type="EMBL" id="RFU15947.1"/>
    </source>
</evidence>
<feature type="domain" description="CzcB-like barrel-sandwich hybrid" evidence="4">
    <location>
        <begin position="82"/>
        <end position="226"/>
    </location>
</feature>
<comment type="caution">
    <text evidence="5">The sequence shown here is derived from an EMBL/GenBank/DDBJ whole genome shotgun (WGS) entry which is preliminary data.</text>
</comment>
<dbReference type="PANTHER" id="PTHR30097">
    <property type="entry name" value="CATION EFFLUX SYSTEM PROTEIN CUSB"/>
    <property type="match status" value="1"/>
</dbReference>
<proteinExistence type="inferred from homology"/>
<dbReference type="InterPro" id="IPR058792">
    <property type="entry name" value="Beta-barrel_RND_2"/>
</dbReference>
<reference evidence="5 6" key="1">
    <citation type="submission" date="2018-08" db="EMBL/GenBank/DDBJ databases">
        <title>Acidipila sp. 4G-K13, an acidobacterium isolated from forest soil.</title>
        <authorList>
            <person name="Gao Z.-H."/>
            <person name="Qiu L.-H."/>
        </authorList>
    </citation>
    <scope>NUCLEOTIDE SEQUENCE [LARGE SCALE GENOMIC DNA]</scope>
    <source>
        <strain evidence="5 6">4G-K13</strain>
    </source>
</reference>
<accession>A0A372ILY3</accession>
<dbReference type="GO" id="GO:0022857">
    <property type="term" value="F:transmembrane transporter activity"/>
    <property type="evidence" value="ECO:0007669"/>
    <property type="project" value="InterPro"/>
</dbReference>
<dbReference type="EMBL" id="QVQT01000005">
    <property type="protein sequence ID" value="RFU15947.1"/>
    <property type="molecule type" value="Genomic_DNA"/>
</dbReference>
<dbReference type="Gene3D" id="1.10.287.470">
    <property type="entry name" value="Helix hairpin bin"/>
    <property type="match status" value="1"/>
</dbReference>
<dbReference type="GO" id="GO:0060003">
    <property type="term" value="P:copper ion export"/>
    <property type="evidence" value="ECO:0007669"/>
    <property type="project" value="TreeGrafter"/>
</dbReference>
<evidence type="ECO:0000313" key="6">
    <source>
        <dbReference type="Proteomes" id="UP000264702"/>
    </source>
</evidence>
<sequence length="379" mass="40407">MSHSIVRSGCCFAVCLSLVACGKKFAPADGAPPQEQIIENSNNGVINVDNPKQYPLIAAEQMDAQDKLSVTGTVNPDVSREVPVISLASGRVVDIRARLDDNVKKGELLLRVQSPDVTNAYDTYLKAVNDELLANKAYVRAKDLYAHGAVSLGILEQAEDTESDAKADLNASEEQLETLGINRNHPSSIVNVYAPISGVIIAQNVTNAAAAGVTYAGSPNAFTIADLSAVWILCDVYENDLSKIQLGQTAQIGLSAYPGRVLAGRISDIGPVLDPILRTAKVRIEVSNAGGLLRLGMFVTATLESRKKQVHAVIPAAAILHLHDREWVFTPAGEKQFKRVEVNVGDTLPGEKQEILSGIEPGQKVVASALQLEATAEAQ</sequence>